<accession>A0A315Y3P3</accession>
<sequence length="223" mass="22245">MSKGNGVFSNLRRSTKITLVSCGCFIALTALILLFFVMFPITPSEKVISSFGRESIYKQDVTGTAVTTAVTTTVNDDIMVAKGSKTTTASRTTAKSYTTHKLTSGSGFYMDQRIPTGEFPNQYYVPTTTTASEGGYAGEGQGTGSGQGGYQGEGGLGGLQGGTGTEIPGGGTEIPGGGTEIPGGGTGEEPAPVEGGGTPAPVEGGGTPAPVEGGGAAAAPQVE</sequence>
<dbReference type="AlphaFoldDB" id="A0A315Y3P3"/>
<feature type="compositionally biased region" description="Gly residues" evidence="1">
    <location>
        <begin position="135"/>
        <end position="187"/>
    </location>
</feature>
<evidence type="ECO:0000256" key="1">
    <source>
        <dbReference type="SAM" id="MobiDB-lite"/>
    </source>
</evidence>
<feature type="transmembrane region" description="Helical" evidence="2">
    <location>
        <begin position="20"/>
        <end position="41"/>
    </location>
</feature>
<gene>
    <name evidence="3" type="ORF">IE37_01113</name>
</gene>
<feature type="region of interest" description="Disordered" evidence="1">
    <location>
        <begin position="130"/>
        <end position="223"/>
    </location>
</feature>
<keyword evidence="2" id="KW-1133">Transmembrane helix</keyword>
<keyword evidence="2" id="KW-0472">Membrane</keyword>
<protein>
    <submittedName>
        <fullName evidence="3">Uncharacterized protein</fullName>
    </submittedName>
</protein>
<dbReference type="OrthoDB" id="1821288at2"/>
<feature type="compositionally biased region" description="Gly residues" evidence="1">
    <location>
        <begin position="194"/>
        <end position="216"/>
    </location>
</feature>
<dbReference type="RefSeq" id="WP_109725947.1">
    <property type="nucleotide sequence ID" value="NZ_QGDI01000003.1"/>
</dbReference>
<evidence type="ECO:0000256" key="2">
    <source>
        <dbReference type="SAM" id="Phobius"/>
    </source>
</evidence>
<organism evidence="3 4">
    <name type="scientific">Ruminococcus flavefaciens</name>
    <dbReference type="NCBI Taxonomy" id="1265"/>
    <lineage>
        <taxon>Bacteria</taxon>
        <taxon>Bacillati</taxon>
        <taxon>Bacillota</taxon>
        <taxon>Clostridia</taxon>
        <taxon>Eubacteriales</taxon>
        <taxon>Oscillospiraceae</taxon>
        <taxon>Ruminococcus</taxon>
    </lineage>
</organism>
<name>A0A315Y3P3_RUMFL</name>
<evidence type="ECO:0000313" key="4">
    <source>
        <dbReference type="Proteomes" id="UP000245720"/>
    </source>
</evidence>
<dbReference type="Proteomes" id="UP000245720">
    <property type="component" value="Unassembled WGS sequence"/>
</dbReference>
<keyword evidence="2" id="KW-0812">Transmembrane</keyword>
<proteinExistence type="predicted"/>
<dbReference type="EMBL" id="QGDI01000003">
    <property type="protein sequence ID" value="PWJ14178.1"/>
    <property type="molecule type" value="Genomic_DNA"/>
</dbReference>
<evidence type="ECO:0000313" key="3">
    <source>
        <dbReference type="EMBL" id="PWJ14178.1"/>
    </source>
</evidence>
<comment type="caution">
    <text evidence="3">The sequence shown here is derived from an EMBL/GenBank/DDBJ whole genome shotgun (WGS) entry which is preliminary data.</text>
</comment>
<reference evidence="3 4" key="1">
    <citation type="submission" date="2018-05" db="EMBL/GenBank/DDBJ databases">
        <title>The Hungate 1000. A catalogue of reference genomes from the rumen microbiome.</title>
        <authorList>
            <person name="Kelly W."/>
        </authorList>
    </citation>
    <scope>NUCLEOTIDE SEQUENCE [LARGE SCALE GENOMIC DNA]</scope>
    <source>
        <strain evidence="3 4">SAb67</strain>
    </source>
</reference>